<dbReference type="SUPFAM" id="SSF50331">
    <property type="entry name" value="MOP-like"/>
    <property type="match status" value="1"/>
</dbReference>
<keyword evidence="2" id="KW-0813">Transport</keyword>
<dbReference type="Pfam" id="PF00005">
    <property type="entry name" value="ABC_tran"/>
    <property type="match status" value="1"/>
</dbReference>
<dbReference type="InterPro" id="IPR003593">
    <property type="entry name" value="AAA+_ATPase"/>
</dbReference>
<dbReference type="InterPro" id="IPR004606">
    <property type="entry name" value="Mop_domain"/>
</dbReference>
<dbReference type="InterPro" id="IPR003439">
    <property type="entry name" value="ABC_transporter-like_ATP-bd"/>
</dbReference>
<dbReference type="InterPro" id="IPR008995">
    <property type="entry name" value="Mo/tungstate-bd_C_term_dom"/>
</dbReference>
<evidence type="ECO:0000256" key="6">
    <source>
        <dbReference type="ARBA" id="ARBA00022741"/>
    </source>
</evidence>
<evidence type="ECO:0000256" key="4">
    <source>
        <dbReference type="ARBA" id="ARBA00022505"/>
    </source>
</evidence>
<comment type="caution">
    <text evidence="13">The sequence shown here is derived from an EMBL/GenBank/DDBJ whole genome shotgun (WGS) entry which is preliminary data.</text>
</comment>
<feature type="domain" description="ABC transporter" evidence="11">
    <location>
        <begin position="1"/>
        <end position="231"/>
    </location>
</feature>
<dbReference type="InterPro" id="IPR011868">
    <property type="entry name" value="ModC_ABC_ATP-bd"/>
</dbReference>
<dbReference type="SUPFAM" id="SSF52540">
    <property type="entry name" value="P-loop containing nucleoside triphosphate hydrolases"/>
    <property type="match status" value="1"/>
</dbReference>
<dbReference type="InterPro" id="IPR005116">
    <property type="entry name" value="Transp-assoc_OB_typ1"/>
</dbReference>
<keyword evidence="3" id="KW-1003">Cell membrane</keyword>
<dbReference type="RefSeq" id="WP_213217020.1">
    <property type="nucleotide sequence ID" value="NZ_QTKU01000004.1"/>
</dbReference>
<dbReference type="GO" id="GO:0016887">
    <property type="term" value="F:ATP hydrolysis activity"/>
    <property type="evidence" value="ECO:0007669"/>
    <property type="project" value="InterPro"/>
</dbReference>
<evidence type="ECO:0000256" key="7">
    <source>
        <dbReference type="ARBA" id="ARBA00022840"/>
    </source>
</evidence>
<evidence type="ECO:0000259" key="12">
    <source>
        <dbReference type="PROSITE" id="PS51866"/>
    </source>
</evidence>
<keyword evidence="8" id="KW-1278">Translocase</keyword>
<dbReference type="AlphaFoldDB" id="A0A944CFN2"/>
<proteinExistence type="inferred from homology"/>
<dbReference type="GO" id="GO:0005524">
    <property type="term" value="F:ATP binding"/>
    <property type="evidence" value="ECO:0007669"/>
    <property type="project" value="UniProtKB-KW"/>
</dbReference>
<dbReference type="PANTHER" id="PTHR43514:SF4">
    <property type="entry name" value="ABC TRANSPORTER I FAMILY MEMBER 10"/>
    <property type="match status" value="1"/>
</dbReference>
<evidence type="ECO:0000256" key="8">
    <source>
        <dbReference type="ARBA" id="ARBA00022967"/>
    </source>
</evidence>
<comment type="similarity">
    <text evidence="1">Belongs to the ABC transporter superfamily.</text>
</comment>
<dbReference type="Pfam" id="PF03459">
    <property type="entry name" value="TOBE"/>
    <property type="match status" value="1"/>
</dbReference>
<keyword evidence="7 13" id="KW-0067">ATP-binding</keyword>
<dbReference type="PANTHER" id="PTHR43514">
    <property type="entry name" value="ABC TRANSPORTER I FAMILY MEMBER 10"/>
    <property type="match status" value="1"/>
</dbReference>
<evidence type="ECO:0000259" key="11">
    <source>
        <dbReference type="PROSITE" id="PS50893"/>
    </source>
</evidence>
<reference evidence="13" key="1">
    <citation type="submission" date="2018-08" db="EMBL/GenBank/DDBJ databases">
        <authorList>
            <person name="Jin W."/>
            <person name="Wang H."/>
            <person name="Yang Y."/>
            <person name="Li M."/>
            <person name="Liu J."/>
        </authorList>
    </citation>
    <scope>NUCLEOTIDE SEQUENCE</scope>
    <source>
        <strain evidence="13">AESS21</strain>
    </source>
</reference>
<keyword evidence="5" id="KW-0997">Cell inner membrane</keyword>
<dbReference type="InterPro" id="IPR027417">
    <property type="entry name" value="P-loop_NTPase"/>
</dbReference>
<evidence type="ECO:0000256" key="1">
    <source>
        <dbReference type="ARBA" id="ARBA00005417"/>
    </source>
</evidence>
<keyword evidence="9" id="KW-0472">Membrane</keyword>
<dbReference type="SMART" id="SM00382">
    <property type="entry name" value="AAA"/>
    <property type="match status" value="1"/>
</dbReference>
<evidence type="ECO:0000256" key="5">
    <source>
        <dbReference type="ARBA" id="ARBA00022519"/>
    </source>
</evidence>
<dbReference type="Proteomes" id="UP000705379">
    <property type="component" value="Unassembled WGS sequence"/>
</dbReference>
<evidence type="ECO:0000256" key="9">
    <source>
        <dbReference type="ARBA" id="ARBA00023136"/>
    </source>
</evidence>
<reference evidence="13" key="2">
    <citation type="journal article" date="2021" name="Microorganisms">
        <title>Bacterial Dimethylsulfoniopropionate Biosynthesis in the East China Sea.</title>
        <authorList>
            <person name="Liu J."/>
            <person name="Zhang Y."/>
            <person name="Liu J."/>
            <person name="Zhong H."/>
            <person name="Williams B.T."/>
            <person name="Zheng Y."/>
            <person name="Curson A.R.J."/>
            <person name="Sun C."/>
            <person name="Sun H."/>
            <person name="Song D."/>
            <person name="Wagner Mackenzie B."/>
            <person name="Bermejo Martinez A."/>
            <person name="Todd J.D."/>
            <person name="Zhang X.H."/>
        </authorList>
    </citation>
    <scope>NUCLEOTIDE SEQUENCE</scope>
    <source>
        <strain evidence="13">AESS21</strain>
    </source>
</reference>
<evidence type="ECO:0000256" key="10">
    <source>
        <dbReference type="PROSITE-ProRule" id="PRU01213"/>
    </source>
</evidence>
<evidence type="ECO:0000256" key="3">
    <source>
        <dbReference type="ARBA" id="ARBA00022475"/>
    </source>
</evidence>
<protein>
    <submittedName>
        <fullName evidence="13">Molybdenum ABC transporter ATP-binding protein</fullName>
    </submittedName>
</protein>
<dbReference type="InterPro" id="IPR050334">
    <property type="entry name" value="Molybdenum_import_ModC"/>
</dbReference>
<dbReference type="EMBL" id="QTKU01000004">
    <property type="protein sequence ID" value="MBS8261620.1"/>
    <property type="molecule type" value="Genomic_DNA"/>
</dbReference>
<dbReference type="NCBIfam" id="TIGR02142">
    <property type="entry name" value="modC_ABC"/>
    <property type="match status" value="1"/>
</dbReference>
<dbReference type="PROSITE" id="PS00211">
    <property type="entry name" value="ABC_TRANSPORTER_1"/>
    <property type="match status" value="1"/>
</dbReference>
<dbReference type="Gene3D" id="2.40.50.100">
    <property type="match status" value="1"/>
</dbReference>
<dbReference type="GO" id="GO:0140359">
    <property type="term" value="F:ABC-type transporter activity"/>
    <property type="evidence" value="ECO:0007669"/>
    <property type="project" value="InterPro"/>
</dbReference>
<keyword evidence="4 10" id="KW-0500">Molybdenum</keyword>
<sequence>MIDVDITGHVGTFKVKANFVGSSGVTSLFGQSGAGKSTITNMIAGLLRPDRGRIAVDGEVLFDSQKGIDLSVRKRRVGHVFQDARLFPHLSVKANLTFARWAGGRADSRPVSEVVELLGIGSLLDRRPGNLSGGERQRVAIGRALLSGPRLLLMDEPLASLDQGRKADILPYLDRLRTEAGIPILYVSHAMEEVARLSQTLVIVSKGETIAHGPVADVLSRVDLGRATGRHEASALLEGRVVRIDQEWGLSHVEIGDGQSVQVPGLDAALGEAIRLRIRARDVAVALQKPEGISIRNAIAGEVKSISDEAGPYTEILCSAGSQNVRARLTRASVAQLALQPGKQIYLLIKSVAIDRRQSAPASGLANDDAASAQTLV</sequence>
<evidence type="ECO:0000313" key="14">
    <source>
        <dbReference type="Proteomes" id="UP000705379"/>
    </source>
</evidence>
<dbReference type="PROSITE" id="PS50893">
    <property type="entry name" value="ABC_TRANSPORTER_2"/>
    <property type="match status" value="1"/>
</dbReference>
<dbReference type="PROSITE" id="PS51866">
    <property type="entry name" value="MOP"/>
    <property type="match status" value="1"/>
</dbReference>
<accession>A0A944CFN2</accession>
<keyword evidence="6" id="KW-0547">Nucleotide-binding</keyword>
<dbReference type="GO" id="GO:0015098">
    <property type="term" value="F:molybdate ion transmembrane transporter activity"/>
    <property type="evidence" value="ECO:0007669"/>
    <property type="project" value="InterPro"/>
</dbReference>
<name>A0A944CFN2_9HYPH</name>
<evidence type="ECO:0000313" key="13">
    <source>
        <dbReference type="EMBL" id="MBS8261620.1"/>
    </source>
</evidence>
<organism evidence="13 14">
    <name type="scientific">Roseibium polysiphoniae</name>
    <dbReference type="NCBI Taxonomy" id="2571221"/>
    <lineage>
        <taxon>Bacteria</taxon>
        <taxon>Pseudomonadati</taxon>
        <taxon>Pseudomonadota</taxon>
        <taxon>Alphaproteobacteria</taxon>
        <taxon>Hyphomicrobiales</taxon>
        <taxon>Stappiaceae</taxon>
        <taxon>Roseibium</taxon>
    </lineage>
</organism>
<feature type="domain" description="Mop" evidence="12">
    <location>
        <begin position="292"/>
        <end position="358"/>
    </location>
</feature>
<evidence type="ECO:0000256" key="2">
    <source>
        <dbReference type="ARBA" id="ARBA00022448"/>
    </source>
</evidence>
<dbReference type="InterPro" id="IPR017871">
    <property type="entry name" value="ABC_transporter-like_CS"/>
</dbReference>
<gene>
    <name evidence="13" type="primary">modC</name>
    <name evidence="13" type="ORF">DYI23_15445</name>
</gene>
<dbReference type="GO" id="GO:0016020">
    <property type="term" value="C:membrane"/>
    <property type="evidence" value="ECO:0007669"/>
    <property type="project" value="InterPro"/>
</dbReference>
<dbReference type="Gene3D" id="3.40.50.300">
    <property type="entry name" value="P-loop containing nucleotide triphosphate hydrolases"/>
    <property type="match status" value="1"/>
</dbReference>